<dbReference type="AlphaFoldDB" id="A0A9Q0S4K1"/>
<keyword evidence="3" id="KW-1185">Reference proteome</keyword>
<reference evidence="2" key="1">
    <citation type="submission" date="2022-07" db="EMBL/GenBank/DDBJ databases">
        <authorList>
            <person name="Trinca V."/>
            <person name="Uliana J.V.C."/>
            <person name="Torres T.T."/>
            <person name="Ward R.J."/>
            <person name="Monesi N."/>
        </authorList>
    </citation>
    <scope>NUCLEOTIDE SEQUENCE</scope>
    <source>
        <strain evidence="2">HSMRA1968</strain>
        <tissue evidence="2">Whole embryos</tissue>
    </source>
</reference>
<name>A0A9Q0S4K1_9DIPT</name>
<comment type="caution">
    <text evidence="2">The sequence shown here is derived from an EMBL/GenBank/DDBJ whole genome shotgun (WGS) entry which is preliminary data.</text>
</comment>
<organism evidence="2 3">
    <name type="scientific">Pseudolycoriella hygida</name>
    <dbReference type="NCBI Taxonomy" id="35572"/>
    <lineage>
        <taxon>Eukaryota</taxon>
        <taxon>Metazoa</taxon>
        <taxon>Ecdysozoa</taxon>
        <taxon>Arthropoda</taxon>
        <taxon>Hexapoda</taxon>
        <taxon>Insecta</taxon>
        <taxon>Pterygota</taxon>
        <taxon>Neoptera</taxon>
        <taxon>Endopterygota</taxon>
        <taxon>Diptera</taxon>
        <taxon>Nematocera</taxon>
        <taxon>Sciaroidea</taxon>
        <taxon>Sciaridae</taxon>
        <taxon>Pseudolycoriella</taxon>
    </lineage>
</organism>
<evidence type="ECO:0000256" key="1">
    <source>
        <dbReference type="SAM" id="MobiDB-lite"/>
    </source>
</evidence>
<dbReference type="EMBL" id="WJQU01000002">
    <property type="protein sequence ID" value="KAJ6644654.1"/>
    <property type="molecule type" value="Genomic_DNA"/>
</dbReference>
<protein>
    <submittedName>
        <fullName evidence="2">Uncharacterized protein</fullName>
    </submittedName>
</protein>
<dbReference type="Proteomes" id="UP001151699">
    <property type="component" value="Chromosome B"/>
</dbReference>
<accession>A0A9Q0S4K1</accession>
<proteinExistence type="predicted"/>
<evidence type="ECO:0000313" key="3">
    <source>
        <dbReference type="Proteomes" id="UP001151699"/>
    </source>
</evidence>
<evidence type="ECO:0000313" key="2">
    <source>
        <dbReference type="EMBL" id="KAJ6644654.1"/>
    </source>
</evidence>
<sequence length="32" mass="3431">MSAERKNWANISSAIPDLVTEKPSSDVATPSK</sequence>
<gene>
    <name evidence="2" type="ORF">Bhyg_09623</name>
</gene>
<feature type="region of interest" description="Disordered" evidence="1">
    <location>
        <begin position="1"/>
        <end position="32"/>
    </location>
</feature>